<dbReference type="Pfam" id="PF09939">
    <property type="entry name" value="DUF2171"/>
    <property type="match status" value="1"/>
</dbReference>
<dbReference type="RefSeq" id="WP_015236707.1">
    <property type="nucleotide sequence ID" value="NC_019793.1"/>
</dbReference>
<keyword evidence="3" id="KW-1185">Reference proteome</keyword>
<dbReference type="PATRIC" id="fig|937777.3.peg.2968"/>
<evidence type="ECO:0000313" key="2">
    <source>
        <dbReference type="EMBL" id="AFZ68405.1"/>
    </source>
</evidence>
<dbReference type="KEGG" id="dpd:Deipe_2949"/>
<reference evidence="3" key="1">
    <citation type="submission" date="2012-03" db="EMBL/GenBank/DDBJ databases">
        <title>Complete sequence of chromosome of Deinococcus peraridilitoris DSM 19664.</title>
        <authorList>
            <person name="Lucas S."/>
            <person name="Copeland A."/>
            <person name="Lapidus A."/>
            <person name="Glavina del Rio T."/>
            <person name="Dalin E."/>
            <person name="Tice H."/>
            <person name="Bruce D."/>
            <person name="Goodwin L."/>
            <person name="Pitluck S."/>
            <person name="Peters L."/>
            <person name="Mikhailova N."/>
            <person name="Lu M."/>
            <person name="Kyrpides N."/>
            <person name="Mavromatis K."/>
            <person name="Ivanova N."/>
            <person name="Brettin T."/>
            <person name="Detter J.C."/>
            <person name="Han C."/>
            <person name="Larimer F."/>
            <person name="Land M."/>
            <person name="Hauser L."/>
            <person name="Markowitz V."/>
            <person name="Cheng J.-F."/>
            <person name="Hugenholtz P."/>
            <person name="Woyke T."/>
            <person name="Wu D."/>
            <person name="Pukall R."/>
            <person name="Steenblock K."/>
            <person name="Brambilla E."/>
            <person name="Klenk H.-P."/>
            <person name="Eisen J.A."/>
        </authorList>
    </citation>
    <scope>NUCLEOTIDE SEQUENCE [LARGE SCALE GENOMIC DNA]</scope>
    <source>
        <strain evidence="3">DSM 19664 / LMG 22246 / CIP 109416 / KR-200</strain>
    </source>
</reference>
<organism evidence="2 3">
    <name type="scientific">Deinococcus peraridilitoris (strain DSM 19664 / LMG 22246 / CIP 109416 / KR-200)</name>
    <dbReference type="NCBI Taxonomy" id="937777"/>
    <lineage>
        <taxon>Bacteria</taxon>
        <taxon>Thermotogati</taxon>
        <taxon>Deinococcota</taxon>
        <taxon>Deinococci</taxon>
        <taxon>Deinococcales</taxon>
        <taxon>Deinococcaceae</taxon>
        <taxon>Deinococcus</taxon>
    </lineage>
</organism>
<dbReference type="STRING" id="937777.Deipe_2949"/>
<proteinExistence type="predicted"/>
<evidence type="ECO:0008006" key="4">
    <source>
        <dbReference type="Google" id="ProtNLM"/>
    </source>
</evidence>
<protein>
    <recommendedName>
        <fullName evidence="4">DUF2171 domain-containing protein</fullName>
    </recommendedName>
</protein>
<evidence type="ECO:0000313" key="3">
    <source>
        <dbReference type="Proteomes" id="UP000010467"/>
    </source>
</evidence>
<sequence>MSNDIREQMPVKNSLNQEIGTVIKSGDEYLKIVLSGNEKTYWVPNSLIERVDNHVHLTASGDDLAHRWMTKDPEAFRDQLVDESSKESFPASDPPSFNPGKT</sequence>
<gene>
    <name evidence="2" type="ordered locus">Deipe_2949</name>
</gene>
<feature type="compositionally biased region" description="Pro residues" evidence="1">
    <location>
        <begin position="92"/>
        <end position="102"/>
    </location>
</feature>
<dbReference type="AlphaFoldDB" id="L0A5V7"/>
<dbReference type="Proteomes" id="UP000010467">
    <property type="component" value="Chromosome"/>
</dbReference>
<feature type="region of interest" description="Disordered" evidence="1">
    <location>
        <begin position="80"/>
        <end position="102"/>
    </location>
</feature>
<accession>L0A5V7</accession>
<dbReference type="OrthoDB" id="6166220at2"/>
<dbReference type="InterPro" id="IPR018684">
    <property type="entry name" value="DUF2171"/>
</dbReference>
<name>L0A5V7_DEIPD</name>
<dbReference type="EMBL" id="CP003382">
    <property type="protein sequence ID" value="AFZ68405.1"/>
    <property type="molecule type" value="Genomic_DNA"/>
</dbReference>
<evidence type="ECO:0000256" key="1">
    <source>
        <dbReference type="SAM" id="MobiDB-lite"/>
    </source>
</evidence>
<dbReference type="HOGENOM" id="CLU_2368963_0_0_0"/>